<evidence type="ECO:0000313" key="3">
    <source>
        <dbReference type="EMBL" id="KAI9170462.1"/>
    </source>
</evidence>
<organism evidence="3 4">
    <name type="scientific">Acer negundo</name>
    <name type="common">Box elder</name>
    <dbReference type="NCBI Taxonomy" id="4023"/>
    <lineage>
        <taxon>Eukaryota</taxon>
        <taxon>Viridiplantae</taxon>
        <taxon>Streptophyta</taxon>
        <taxon>Embryophyta</taxon>
        <taxon>Tracheophyta</taxon>
        <taxon>Spermatophyta</taxon>
        <taxon>Magnoliopsida</taxon>
        <taxon>eudicotyledons</taxon>
        <taxon>Gunneridae</taxon>
        <taxon>Pentapetalae</taxon>
        <taxon>rosids</taxon>
        <taxon>malvids</taxon>
        <taxon>Sapindales</taxon>
        <taxon>Sapindaceae</taxon>
        <taxon>Hippocastanoideae</taxon>
        <taxon>Acereae</taxon>
        <taxon>Acer</taxon>
    </lineage>
</organism>
<dbReference type="EMBL" id="JAJSOW010000104">
    <property type="protein sequence ID" value="KAI9170462.1"/>
    <property type="molecule type" value="Genomic_DNA"/>
</dbReference>
<name>A0AAD5NP64_ACENE</name>
<dbReference type="PANTHER" id="PTHR34568">
    <property type="entry name" value="RRM DOMAIN-CONTAINING PROTEIN"/>
    <property type="match status" value="1"/>
</dbReference>
<reference evidence="3" key="2">
    <citation type="submission" date="2023-02" db="EMBL/GenBank/DDBJ databases">
        <authorList>
            <person name="Swenson N.G."/>
            <person name="Wegrzyn J.L."/>
            <person name="Mcevoy S.L."/>
        </authorList>
    </citation>
    <scope>NUCLEOTIDE SEQUENCE</scope>
    <source>
        <strain evidence="3">91603</strain>
        <tissue evidence="3">Leaf</tissue>
    </source>
</reference>
<feature type="region of interest" description="Disordered" evidence="1">
    <location>
        <begin position="561"/>
        <end position="592"/>
    </location>
</feature>
<evidence type="ECO:0000313" key="4">
    <source>
        <dbReference type="Proteomes" id="UP001064489"/>
    </source>
</evidence>
<dbReference type="Pfam" id="PF25896">
    <property type="entry name" value="HTH_AT3G52170"/>
    <property type="match status" value="1"/>
</dbReference>
<dbReference type="AlphaFoldDB" id="A0AAD5NP64"/>
<dbReference type="InterPro" id="IPR058942">
    <property type="entry name" value="AT3G52170-like"/>
</dbReference>
<sequence length="658" mass="73225">MATMLGAGDLSPSAEHDVELREAYTVVPDHLEHRFAKFISAVEALWKEVHKSDRERKESDSVREEQHKELVHMIHTLQGTSTQMHTDEPFHYKAQSPRFSLTHSLTHSHTLSSGGELCNIMHTLKGGWAVQTFALAKNNGSEGRKSRIRRSKEERKAMVESFIKKYQSSNNGNFPSLNLTHKEVGGSFYTVREIVREIIQENRVLGPAKFSPEELNYLQDEQGPLGSIAIEPSTPLYITSNESHFVPNHHQVTSEESVSISDGLCSENEIQRFENEQIINRYQYQVDVRIEESDKQKIEDLKTSEQLEAEKNSAASTAIVIPIAEDIVVESFPLRPVPNIIDGLDTSSVVRNLNETFEENETEKVKLEQGDGSAPLGQITSSANSNLVIEKKAEILTAVVFDKNSDLVDEKMVENFADAQLKSSYNFTTEGSTVSDTHIDTDVHGLDTSSVVRNLNETFEENVTERVKLEQGNGSAPIGELNSSANSNLVIEKKTEILTAVVFDKNSDLVDEEAEENFADPQLKSSNNFTTEGGTVSDTHVDTDVEIEVLHTNVLISEINEQSQRVDGSKAINAPNGKSPDGNYASREQASTPEAIVSENEANVQGEVNYHKGSNPTLDRINLASWEEASRKSAETKTNPILVIFKSFVTAFMKFWSE</sequence>
<accession>A0AAD5NP64</accession>
<dbReference type="Proteomes" id="UP001064489">
    <property type="component" value="Chromosome 7"/>
</dbReference>
<gene>
    <name evidence="3" type="ORF">LWI28_028396</name>
</gene>
<comment type="caution">
    <text evidence="3">The sequence shown here is derived from an EMBL/GenBank/DDBJ whole genome shotgun (WGS) entry which is preliminary data.</text>
</comment>
<proteinExistence type="predicted"/>
<feature type="domain" description="AT3G52170-like helix-turn-helix" evidence="2">
    <location>
        <begin position="151"/>
        <end position="199"/>
    </location>
</feature>
<dbReference type="InterPro" id="IPR058941">
    <property type="entry name" value="HTH_AT3G52170-like"/>
</dbReference>
<reference evidence="3" key="1">
    <citation type="journal article" date="2022" name="Plant J.">
        <title>Strategies of tolerance reflected in two North American maple genomes.</title>
        <authorList>
            <person name="McEvoy S.L."/>
            <person name="Sezen U.U."/>
            <person name="Trouern-Trend A."/>
            <person name="McMahon S.M."/>
            <person name="Schaberg P.G."/>
            <person name="Yang J."/>
            <person name="Wegrzyn J.L."/>
            <person name="Swenson N.G."/>
        </authorList>
    </citation>
    <scope>NUCLEOTIDE SEQUENCE</scope>
    <source>
        <strain evidence="3">91603</strain>
    </source>
</reference>
<evidence type="ECO:0000259" key="2">
    <source>
        <dbReference type="Pfam" id="PF25896"/>
    </source>
</evidence>
<dbReference type="PANTHER" id="PTHR34568:SF1">
    <property type="entry name" value="DNA BINDING PROTEIN"/>
    <property type="match status" value="1"/>
</dbReference>
<evidence type="ECO:0000256" key="1">
    <source>
        <dbReference type="SAM" id="MobiDB-lite"/>
    </source>
</evidence>
<keyword evidence="4" id="KW-1185">Reference proteome</keyword>
<protein>
    <recommendedName>
        <fullName evidence="2">AT3G52170-like helix-turn-helix domain-containing protein</fullName>
    </recommendedName>
</protein>